<protein>
    <submittedName>
        <fullName evidence="1">Uncharacterized protein</fullName>
    </submittedName>
</protein>
<reference evidence="1 2" key="1">
    <citation type="submission" date="2013-06" db="EMBL/GenBank/DDBJ databases">
        <title>The Genome Sequence of Campylobacter ureolyticus ACS-301-V-SCH3B.</title>
        <authorList>
            <consortium name="The Broad Institute Genomics Platform"/>
            <person name="Earl A."/>
            <person name="Ward D."/>
            <person name="Feldgarden M."/>
            <person name="Gevers D."/>
            <person name="Saerens B."/>
            <person name="Vaneechoutte M."/>
            <person name="Walker B."/>
            <person name="Young S."/>
            <person name="Zeng Q."/>
            <person name="Gargeya S."/>
            <person name="Fitzgerald M."/>
            <person name="Haas B."/>
            <person name="Abouelleil A."/>
            <person name="Allen A.W."/>
            <person name="Alvarado L."/>
            <person name="Arachchi H.M."/>
            <person name="Berlin A.M."/>
            <person name="Chapman S.B."/>
            <person name="Gainer-Dewar J."/>
            <person name="Goldberg J."/>
            <person name="Griggs A."/>
            <person name="Gujja S."/>
            <person name="Hansen M."/>
            <person name="Howarth C."/>
            <person name="Imamovic A."/>
            <person name="Ireland A."/>
            <person name="Larimer J."/>
            <person name="McCowan C."/>
            <person name="Murphy C."/>
            <person name="Pearson M."/>
            <person name="Poon T.W."/>
            <person name="Priest M."/>
            <person name="Roberts A."/>
            <person name="Saif S."/>
            <person name="Shea T."/>
            <person name="Sisk P."/>
            <person name="Sykes S."/>
            <person name="Wortman J."/>
            <person name="Nusbaum C."/>
            <person name="Birren B."/>
        </authorList>
    </citation>
    <scope>NUCLEOTIDE SEQUENCE [LARGE SCALE GENOMIC DNA]</scope>
    <source>
        <strain evidence="1 2">ACS-301-V-Sch3b</strain>
    </source>
</reference>
<dbReference type="PATRIC" id="fig|883165.3.peg.1714"/>
<comment type="caution">
    <text evidence="1">The sequence shown here is derived from an EMBL/GenBank/DDBJ whole genome shotgun (WGS) entry which is preliminary data.</text>
</comment>
<evidence type="ECO:0000313" key="2">
    <source>
        <dbReference type="Proteomes" id="UP000014539"/>
    </source>
</evidence>
<dbReference type="Proteomes" id="UP000014539">
    <property type="component" value="Unassembled WGS sequence"/>
</dbReference>
<dbReference type="AlphaFoldDB" id="S3XB01"/>
<accession>S3XB01</accession>
<proteinExistence type="predicted"/>
<evidence type="ECO:0000313" key="1">
    <source>
        <dbReference type="EMBL" id="EPH07306.1"/>
    </source>
</evidence>
<dbReference type="RefSeq" id="WP_016647512.1">
    <property type="nucleotide sequence ID" value="NZ_KE340331.1"/>
</dbReference>
<name>S3XB01_9BACT</name>
<keyword evidence="2" id="KW-1185">Reference proteome</keyword>
<gene>
    <name evidence="1" type="ORF">HMPREF9309_01694</name>
</gene>
<sequence>MSDLEIFKISITLMEALNGDREAIADLSGFVKNHPEMFKNNEEVAKTISEVLLEHNLVSKNHRTKAENDLFVAKRNLSFEDKMGDVGIRNEEGTNRIYHVLKRNPNEFNRLLRRAERLQLLVETSKTHTSRPAEQDADINISGDKTHSATVTKSKIAAGGRDAHTPYTQAQSLDGRLVQKNISPATDTNIIPQSLLNNLKECENINQFARDLTLIIKQNPNQDVKFYDDLVKDAKLKVDLTKINEEKFTNAINSLKENKTALMEALIKTNLKSIGSNLKLDNSKGLNNV</sequence>
<organism evidence="1 2">
    <name type="scientific">Campylobacter ureolyticus ACS-301-V-Sch3b</name>
    <dbReference type="NCBI Taxonomy" id="883165"/>
    <lineage>
        <taxon>Bacteria</taxon>
        <taxon>Pseudomonadati</taxon>
        <taxon>Campylobacterota</taxon>
        <taxon>Epsilonproteobacteria</taxon>
        <taxon>Campylobacterales</taxon>
        <taxon>Campylobacteraceae</taxon>
        <taxon>Campylobacter</taxon>
    </lineage>
</organism>
<dbReference type="HOGENOM" id="CLU_1105528_0_0_7"/>
<dbReference type="EMBL" id="AGYD01000018">
    <property type="protein sequence ID" value="EPH07306.1"/>
    <property type="molecule type" value="Genomic_DNA"/>
</dbReference>